<evidence type="ECO:0000256" key="3">
    <source>
        <dbReference type="ARBA" id="ARBA00022692"/>
    </source>
</evidence>
<keyword evidence="2" id="KW-0813">Transport</keyword>
<evidence type="ECO:0000256" key="2">
    <source>
        <dbReference type="ARBA" id="ARBA00022448"/>
    </source>
</evidence>
<evidence type="ECO:0000256" key="5">
    <source>
        <dbReference type="ARBA" id="ARBA00023136"/>
    </source>
</evidence>
<name>U6L184_EIMTE</name>
<dbReference type="RefSeq" id="XP_013232270.1">
    <property type="nucleotide sequence ID" value="XM_013376816.1"/>
</dbReference>
<feature type="transmembrane region" description="Helical" evidence="6">
    <location>
        <begin position="848"/>
        <end position="864"/>
    </location>
</feature>
<accession>U6L184</accession>
<proteinExistence type="predicted"/>
<dbReference type="EMBL" id="HG675628">
    <property type="protein sequence ID" value="CDJ41520.1"/>
    <property type="molecule type" value="Genomic_DNA"/>
</dbReference>
<dbReference type="PANTHER" id="PTHR31585:SF0">
    <property type="entry name" value="FOLATE-BIOPTERIN TRANSPORTER 1, CHLOROPLASTIC"/>
    <property type="match status" value="1"/>
</dbReference>
<evidence type="ECO:0000256" key="4">
    <source>
        <dbReference type="ARBA" id="ARBA00022989"/>
    </source>
</evidence>
<dbReference type="VEuPathDB" id="ToxoDB:ETH2_0905300"/>
<evidence type="ECO:0000313" key="8">
    <source>
        <dbReference type="Proteomes" id="UP000030747"/>
    </source>
</evidence>
<keyword evidence="5 6" id="KW-0472">Membrane</keyword>
<gene>
    <name evidence="7" type="ORF">ETH_00007240</name>
</gene>
<dbReference type="OMA" id="KCIWENG"/>
<evidence type="ECO:0000256" key="6">
    <source>
        <dbReference type="SAM" id="Phobius"/>
    </source>
</evidence>
<protein>
    <submittedName>
        <fullName evidence="7">Uncharacterized protein</fullName>
    </submittedName>
</protein>
<feature type="transmembrane region" description="Helical" evidence="6">
    <location>
        <begin position="238"/>
        <end position="257"/>
    </location>
</feature>
<feature type="transmembrane region" description="Helical" evidence="6">
    <location>
        <begin position="784"/>
        <end position="803"/>
    </location>
</feature>
<dbReference type="Proteomes" id="UP000030747">
    <property type="component" value="Unassembled WGS sequence"/>
</dbReference>
<keyword evidence="4 6" id="KW-1133">Transmembrane helix</keyword>
<organism evidence="7 8">
    <name type="scientific">Eimeria tenella</name>
    <name type="common">Coccidian parasite</name>
    <dbReference type="NCBI Taxonomy" id="5802"/>
    <lineage>
        <taxon>Eukaryota</taxon>
        <taxon>Sar</taxon>
        <taxon>Alveolata</taxon>
        <taxon>Apicomplexa</taxon>
        <taxon>Conoidasida</taxon>
        <taxon>Coccidia</taxon>
        <taxon>Eucoccidiorida</taxon>
        <taxon>Eimeriorina</taxon>
        <taxon>Eimeriidae</taxon>
        <taxon>Eimeria</taxon>
    </lineage>
</organism>
<feature type="transmembrane region" description="Helical" evidence="6">
    <location>
        <begin position="823"/>
        <end position="841"/>
    </location>
</feature>
<sequence length="911" mass="103687">MASLWLARLRAPHRGVSSGGVLLQGAFRPLAAFQGVAPHQRPTQSPQTRAYANLSDSWGFKKVQYTKYRITKPWTTDTQFDDILLSEPSRESLAKFTKEAPLFLRFLKLVTDVENRPRAFIEYALRCRDGLVVEKDVYITKAELMKCIWENGYSENEMNAFEFAFPADYKFHYPELAVLFDLPEEECYKYCMRQRAKTPEELVEVKYEKPKNLLSSYGLCFLGVWYGFSNQVLSNAWFYSKTFPFGAVFYMLASYFYRNIREYLWKEDKALIQGAKERKDAGEELVHLQLKKYANDARCVEYLSSFKDEVQQQLQEYHEALLEQMRQRMVEKMNSKLLSIHQAEQAIQGSLHEVIVNELIDSFHKKVEADAKMQDAALKAAIEGISGETPSVDPVGAHFRASLKELQSADAEGSKPAQSGSVRERVSAIFRRREQEFLEMFTVSPEEADEVKRITGKCKSGNGYDFSKLSKEEADRLDNLQQIIFDRVGYTTVTENDIKPLTAVGASGAALIEHVNSQSSEQAVCDGCSVHELRCLDTVSGHPGSPVTTRTSERNADRNICCRPTPRQNLYLKDSPLRQLVEMRGTAIRTAFGGLEEVQAVSKTLSFGLRNSNNFQILGCRHRVGRTVSRIHKGSLFTLLVTFFRETSDGLLPHLADTHFWKRLSFTQFVMPVFAFISDSYPLRGGRRKPYMIAFSLLEGLGFIMLGTFPTHVRVLFVSVHLKTRQNPPTSDLDRSALPILDIGIFLATSIFPLFIAFITLFMEDVGGAPSYDMKTQLRLLMEFLKQSVIWGPALYIFAYMAGPDYDDALFFYFTNKLGFSPTFMGTLRLVCCLAYLYAALPHCIPRFTYGIAALVGVVMYRTFFKRTGFRKTLLATILVAVPIYLSPNAEVQRVKQYHDSIYEKIRQQTA</sequence>
<reference evidence="7" key="1">
    <citation type="submission" date="2013-10" db="EMBL/GenBank/DDBJ databases">
        <title>Genomic analysis of the causative agents of coccidiosis in chickens.</title>
        <authorList>
            <person name="Reid A.J."/>
            <person name="Blake D."/>
            <person name="Billington K."/>
            <person name="Browne H."/>
            <person name="Dunn M."/>
            <person name="Hung S."/>
            <person name="Kawahara F."/>
            <person name="Miranda-Saavedra D."/>
            <person name="Mourier T."/>
            <person name="Nagra H."/>
            <person name="Otto T.D."/>
            <person name="Rawlings N."/>
            <person name="Sanchez A."/>
            <person name="Sanders M."/>
            <person name="Subramaniam C."/>
            <person name="Tay Y."/>
            <person name="Dear P."/>
            <person name="Doerig C."/>
            <person name="Gruber A."/>
            <person name="Parkinson J."/>
            <person name="Shirley M."/>
            <person name="Wan K.L."/>
            <person name="Berriman M."/>
            <person name="Tomley F."/>
            <person name="Pain A."/>
        </authorList>
    </citation>
    <scope>NUCLEOTIDE SEQUENCE [LARGE SCALE GENOMIC DNA]</scope>
    <source>
        <strain evidence="7">Houghton</strain>
    </source>
</reference>
<feature type="transmembrane region" description="Helical" evidence="6">
    <location>
        <begin position="691"/>
        <end position="717"/>
    </location>
</feature>
<dbReference type="GO" id="GO:0016020">
    <property type="term" value="C:membrane"/>
    <property type="evidence" value="ECO:0007669"/>
    <property type="project" value="UniProtKB-SubCell"/>
</dbReference>
<comment type="subcellular location">
    <subcellularLocation>
        <location evidence="1">Membrane</location>
        <topology evidence="1">Multi-pass membrane protein</topology>
    </subcellularLocation>
</comment>
<dbReference type="AlphaFoldDB" id="U6L184"/>
<keyword evidence="3 6" id="KW-0812">Transmembrane</keyword>
<keyword evidence="8" id="KW-1185">Reference proteome</keyword>
<dbReference type="InterPro" id="IPR039309">
    <property type="entry name" value="BT1"/>
</dbReference>
<evidence type="ECO:0000313" key="7">
    <source>
        <dbReference type="EMBL" id="CDJ41520.1"/>
    </source>
</evidence>
<dbReference type="VEuPathDB" id="ToxoDB:ETH_00007240"/>
<dbReference type="OrthoDB" id="754047at2759"/>
<dbReference type="PANTHER" id="PTHR31585">
    <property type="entry name" value="FOLATE-BIOPTERIN TRANSPORTER 1, CHLOROPLASTIC"/>
    <property type="match status" value="1"/>
</dbReference>
<reference evidence="7" key="2">
    <citation type="submission" date="2013-10" db="EMBL/GenBank/DDBJ databases">
        <authorList>
            <person name="Aslett M."/>
        </authorList>
    </citation>
    <scope>NUCLEOTIDE SEQUENCE [LARGE SCALE GENOMIC DNA]</scope>
    <source>
        <strain evidence="7">Houghton</strain>
    </source>
</reference>
<evidence type="ECO:0000256" key="1">
    <source>
        <dbReference type="ARBA" id="ARBA00004141"/>
    </source>
</evidence>
<dbReference type="GeneID" id="25250650"/>
<dbReference type="VEuPathDB" id="ToxoDB:ETH2_0905400"/>
<feature type="transmembrane region" description="Helical" evidence="6">
    <location>
        <begin position="737"/>
        <end position="763"/>
    </location>
</feature>